<comment type="similarity">
    <text evidence="3">Belongs to the NOP53 family.</text>
</comment>
<keyword evidence="10" id="KW-1185">Reference proteome</keyword>
<feature type="coiled-coil region" evidence="7">
    <location>
        <begin position="279"/>
        <end position="306"/>
    </location>
</feature>
<comment type="subcellular location">
    <subcellularLocation>
        <location evidence="1">Nucleus</location>
        <location evidence="1">Nucleolus</location>
    </subcellularLocation>
    <subcellularLocation>
        <location evidence="2">Nucleus</location>
        <location evidence="2">Nucleoplasm</location>
    </subcellularLocation>
</comment>
<evidence type="ECO:0000256" key="3">
    <source>
        <dbReference type="ARBA" id="ARBA00008838"/>
    </source>
</evidence>
<evidence type="ECO:0000256" key="8">
    <source>
        <dbReference type="SAM" id="MobiDB-lite"/>
    </source>
</evidence>
<dbReference type="Pfam" id="PF07767">
    <property type="entry name" value="Nop53"/>
    <property type="match status" value="1"/>
</dbReference>
<dbReference type="InterPro" id="IPR011687">
    <property type="entry name" value="Nop53/GLTSCR2"/>
</dbReference>
<accession>A0AAD9Q3M5</accession>
<dbReference type="GO" id="GO:0006364">
    <property type="term" value="P:rRNA processing"/>
    <property type="evidence" value="ECO:0007669"/>
    <property type="project" value="TreeGrafter"/>
</dbReference>
<feature type="compositionally biased region" description="Acidic residues" evidence="8">
    <location>
        <begin position="229"/>
        <end position="246"/>
    </location>
</feature>
<dbReference type="Proteomes" id="UP001249851">
    <property type="component" value="Unassembled WGS sequence"/>
</dbReference>
<feature type="region of interest" description="Disordered" evidence="8">
    <location>
        <begin position="89"/>
        <end position="131"/>
    </location>
</feature>
<feature type="compositionally biased region" description="Basic residues" evidence="8">
    <location>
        <begin position="1"/>
        <end position="12"/>
    </location>
</feature>
<keyword evidence="7" id="KW-0175">Coiled coil</keyword>
<dbReference type="PANTHER" id="PTHR14211">
    <property type="entry name" value="GLIOMA SUPPRESSOR CANDIDATE REGION GENE 2"/>
    <property type="match status" value="1"/>
</dbReference>
<reference evidence="9" key="2">
    <citation type="journal article" date="2023" name="Science">
        <title>Genomic signatures of disease resistance in endangered staghorn corals.</title>
        <authorList>
            <person name="Vollmer S.V."/>
            <person name="Selwyn J.D."/>
            <person name="Despard B.A."/>
            <person name="Roesel C.L."/>
        </authorList>
    </citation>
    <scope>NUCLEOTIDE SEQUENCE</scope>
    <source>
        <strain evidence="9">K2</strain>
    </source>
</reference>
<organism evidence="9 10">
    <name type="scientific">Acropora cervicornis</name>
    <name type="common">Staghorn coral</name>
    <dbReference type="NCBI Taxonomy" id="6130"/>
    <lineage>
        <taxon>Eukaryota</taxon>
        <taxon>Metazoa</taxon>
        <taxon>Cnidaria</taxon>
        <taxon>Anthozoa</taxon>
        <taxon>Hexacorallia</taxon>
        <taxon>Scleractinia</taxon>
        <taxon>Astrocoeniina</taxon>
        <taxon>Acroporidae</taxon>
        <taxon>Acropora</taxon>
    </lineage>
</organism>
<evidence type="ECO:0000313" key="9">
    <source>
        <dbReference type="EMBL" id="KAK2553780.1"/>
    </source>
</evidence>
<evidence type="ECO:0000256" key="5">
    <source>
        <dbReference type="ARBA" id="ARBA00022517"/>
    </source>
</evidence>
<sequence length="328" mass="38079">MAATTKRKKVAKNSKQSWRKHTDINDVEEFLEELRREERTDGPVSEKADKSLFFVEKKTQEAAQYENSNVKAWKRKLLKVDELVLPVSKVEPLRSRKRKGNRKKKQEGNQNDSSSDSDVEPEKSLPLIAEKSKPQTVQLFDLWETKVAPNADEHFLRTTKTKPIKPPKSINRKTSGLKAIEVCSPGASYNPVYEDHQKENESEKWRRHIKLLTPEEVANLPTWTEEMSEGLFEEDDKDEDEAESDASEVTNVVAPQKELEAKKKAKLKEKQDWSLCNSLESLKEEILQADQKAEERRKKKQEMRETLPTKPLRLSKCKYPFVMHYVEC</sequence>
<dbReference type="GO" id="GO:0005654">
    <property type="term" value="C:nucleoplasm"/>
    <property type="evidence" value="ECO:0007669"/>
    <property type="project" value="UniProtKB-SubCell"/>
</dbReference>
<feature type="compositionally biased region" description="Basic residues" evidence="8">
    <location>
        <begin position="95"/>
        <end position="105"/>
    </location>
</feature>
<dbReference type="GO" id="GO:0008097">
    <property type="term" value="F:5S rRNA binding"/>
    <property type="evidence" value="ECO:0007669"/>
    <property type="project" value="TreeGrafter"/>
</dbReference>
<evidence type="ECO:0000256" key="2">
    <source>
        <dbReference type="ARBA" id="ARBA00004642"/>
    </source>
</evidence>
<feature type="region of interest" description="Disordered" evidence="8">
    <location>
        <begin position="157"/>
        <end position="177"/>
    </location>
</feature>
<evidence type="ECO:0000256" key="7">
    <source>
        <dbReference type="SAM" id="Coils"/>
    </source>
</evidence>
<proteinExistence type="inferred from homology"/>
<dbReference type="PANTHER" id="PTHR14211:SF7">
    <property type="entry name" value="RIBOSOME BIOGENESIS PROTEIN NOP53"/>
    <property type="match status" value="1"/>
</dbReference>
<comment type="caution">
    <text evidence="9">The sequence shown here is derived from an EMBL/GenBank/DDBJ whole genome shotgun (WGS) entry which is preliminary data.</text>
</comment>
<evidence type="ECO:0000256" key="1">
    <source>
        <dbReference type="ARBA" id="ARBA00004604"/>
    </source>
</evidence>
<name>A0AAD9Q3M5_ACRCE</name>
<keyword evidence="6" id="KW-0539">Nucleus</keyword>
<feature type="region of interest" description="Disordered" evidence="8">
    <location>
        <begin position="1"/>
        <end position="22"/>
    </location>
</feature>
<dbReference type="EMBL" id="JARQWQ010000074">
    <property type="protein sequence ID" value="KAK2553780.1"/>
    <property type="molecule type" value="Genomic_DNA"/>
</dbReference>
<evidence type="ECO:0000313" key="10">
    <source>
        <dbReference type="Proteomes" id="UP001249851"/>
    </source>
</evidence>
<dbReference type="PIRSF" id="PIRSF017302">
    <property type="entry name" value="Gltscr2"/>
    <property type="match status" value="1"/>
</dbReference>
<feature type="region of interest" description="Disordered" evidence="8">
    <location>
        <begin position="229"/>
        <end position="250"/>
    </location>
</feature>
<dbReference type="AlphaFoldDB" id="A0AAD9Q3M5"/>
<protein>
    <recommendedName>
        <fullName evidence="4">Ribosome biogenesis protein NOP53</fullName>
    </recommendedName>
</protein>
<gene>
    <name evidence="9" type="ORF">P5673_024759</name>
</gene>
<evidence type="ECO:0000256" key="6">
    <source>
        <dbReference type="ARBA" id="ARBA00023242"/>
    </source>
</evidence>
<evidence type="ECO:0000256" key="4">
    <source>
        <dbReference type="ARBA" id="ARBA00018339"/>
    </source>
</evidence>
<keyword evidence="5" id="KW-0690">Ribosome biogenesis</keyword>
<reference evidence="9" key="1">
    <citation type="journal article" date="2023" name="G3 (Bethesda)">
        <title>Whole genome assembly and annotation of the endangered Caribbean coral Acropora cervicornis.</title>
        <authorList>
            <person name="Selwyn J.D."/>
            <person name="Vollmer S.V."/>
        </authorList>
    </citation>
    <scope>NUCLEOTIDE SEQUENCE</scope>
    <source>
        <strain evidence="9">K2</strain>
    </source>
</reference>
<dbReference type="GO" id="GO:0005730">
    <property type="term" value="C:nucleolus"/>
    <property type="evidence" value="ECO:0007669"/>
    <property type="project" value="UniProtKB-SubCell"/>
</dbReference>
<dbReference type="GO" id="GO:0000027">
    <property type="term" value="P:ribosomal large subunit assembly"/>
    <property type="evidence" value="ECO:0007669"/>
    <property type="project" value="TreeGrafter"/>
</dbReference>